<protein>
    <submittedName>
        <fullName evidence="1">Uncharacterized protein</fullName>
    </submittedName>
</protein>
<evidence type="ECO:0000313" key="2">
    <source>
        <dbReference type="Proteomes" id="UP000811282"/>
    </source>
</evidence>
<dbReference type="EMBL" id="JAFJYC010000003">
    <property type="protein sequence ID" value="MBT9433435.1"/>
    <property type="molecule type" value="Genomic_DNA"/>
</dbReference>
<keyword evidence="2" id="KW-1185">Reference proteome</keyword>
<evidence type="ECO:0000313" key="1">
    <source>
        <dbReference type="EMBL" id="MBT9433435.1"/>
    </source>
</evidence>
<accession>A0ABS5YEE7</accession>
<dbReference type="RefSeq" id="WP_215671321.1">
    <property type="nucleotide sequence ID" value="NZ_JAFJYC010000003.1"/>
</dbReference>
<name>A0ABS5YEE7_9GAMM</name>
<reference evidence="1 2" key="1">
    <citation type="journal article" date="2021" name="Genome Biol. Evol.">
        <title>The evolution of interdependence in a four-way mealybug symbiosis.</title>
        <authorList>
            <person name="Garber A.I."/>
            <person name="Kupper M."/>
            <person name="Laetsch D.R."/>
            <person name="Weldon S.R."/>
            <person name="Ladinsky M.S."/>
            <person name="Bjorkman P.J."/>
            <person name="McCutcheon J.P."/>
        </authorList>
    </citation>
    <scope>NUCLEOTIDE SEQUENCE [LARGE SCALE GENOMIC DNA]</scope>
    <source>
        <strain evidence="1">SOD</strain>
    </source>
</reference>
<sequence length="200" mass="22585">MSALLVQGAYGSRDLDLHVGKKVNNEIATLHKHLDVMCSKTPHLPDMSQNEMKKYNFVIFEQSISFAEKELLSDLTERSLWVVLVIDRSMAASRVAHNMVETLQMMQRTDRTFRRLIICLNDTRPIVIDTLAQDDIPSLLADPIDIVFTYSVSGLKTPPARLGFCRKLAPIEQLANAVMGVKPPRQSLFTAFKTRWGIPC</sequence>
<gene>
    <name evidence="1" type="ORF">JZM24_17485</name>
</gene>
<comment type="caution">
    <text evidence="1">The sequence shown here is derived from an EMBL/GenBank/DDBJ whole genome shotgun (WGS) entry which is preliminary data.</text>
</comment>
<organism evidence="1 2">
    <name type="scientific">Candidatus Sodalis endolongispinus</name>
    <dbReference type="NCBI Taxonomy" id="2812662"/>
    <lineage>
        <taxon>Bacteria</taxon>
        <taxon>Pseudomonadati</taxon>
        <taxon>Pseudomonadota</taxon>
        <taxon>Gammaproteobacteria</taxon>
        <taxon>Enterobacterales</taxon>
        <taxon>Bruguierivoracaceae</taxon>
        <taxon>Sodalis</taxon>
    </lineage>
</organism>
<proteinExistence type="predicted"/>
<dbReference type="Proteomes" id="UP000811282">
    <property type="component" value="Unassembled WGS sequence"/>
</dbReference>